<keyword evidence="13" id="KW-1185">Reference proteome</keyword>
<dbReference type="InterPro" id="IPR015005">
    <property type="entry name" value="DUF1854"/>
</dbReference>
<gene>
    <name evidence="12" type="ordered locus">TUZN_0259</name>
</gene>
<dbReference type="Gene3D" id="1.20.1560.10">
    <property type="entry name" value="ABC transporter type 1, transmembrane domain"/>
    <property type="match status" value="1"/>
</dbReference>
<reference evidence="12 13" key="1">
    <citation type="journal article" date="2011" name="J. Bacteriol.">
        <title>Complete genome sequence of the thermoacidophilic crenarchaeon Thermoproteus uzoniensis 768-20.</title>
        <authorList>
            <person name="Mardanov A.V."/>
            <person name="Gumerov V.M."/>
            <person name="Beletsky A.V."/>
            <person name="Prokofeva M.I."/>
            <person name="Bonch-Osmolovskaya E.A."/>
            <person name="Ravin N.V."/>
            <person name="Skryabin K.G."/>
        </authorList>
    </citation>
    <scope>NUCLEOTIDE SEQUENCE [LARGE SCALE GENOMIC DNA]</scope>
    <source>
        <strain evidence="12 13">768-20</strain>
    </source>
</reference>
<evidence type="ECO:0000256" key="5">
    <source>
        <dbReference type="ARBA" id="ARBA00022741"/>
    </source>
</evidence>
<evidence type="ECO:0000256" key="2">
    <source>
        <dbReference type="ARBA" id="ARBA00022448"/>
    </source>
</evidence>
<dbReference type="PROSITE" id="PS50893">
    <property type="entry name" value="ABC_TRANSPORTER_2"/>
    <property type="match status" value="1"/>
</dbReference>
<dbReference type="InterPro" id="IPR017871">
    <property type="entry name" value="ABC_transporter-like_CS"/>
</dbReference>
<feature type="transmembrane region" description="Helical" evidence="9">
    <location>
        <begin position="269"/>
        <end position="287"/>
    </location>
</feature>
<keyword evidence="7 9" id="KW-1133">Transmembrane helix</keyword>
<proteinExistence type="predicted"/>
<dbReference type="InterPro" id="IPR003593">
    <property type="entry name" value="AAA+_ATPase"/>
</dbReference>
<evidence type="ECO:0000256" key="4">
    <source>
        <dbReference type="ARBA" id="ARBA00022692"/>
    </source>
</evidence>
<dbReference type="PANTHER" id="PTHR24221">
    <property type="entry name" value="ATP-BINDING CASSETTE SUB-FAMILY B"/>
    <property type="match status" value="1"/>
</dbReference>
<keyword evidence="2" id="KW-0813">Transport</keyword>
<dbReference type="AlphaFoldDB" id="F2L216"/>
<evidence type="ECO:0000256" key="3">
    <source>
        <dbReference type="ARBA" id="ARBA00022475"/>
    </source>
</evidence>
<dbReference type="PROSITE" id="PS00211">
    <property type="entry name" value="ABC_TRANSPORTER_1"/>
    <property type="match status" value="1"/>
</dbReference>
<dbReference type="Gene3D" id="3.40.50.300">
    <property type="entry name" value="P-loop containing nucleotide triphosphate hydrolases"/>
    <property type="match status" value="1"/>
</dbReference>
<evidence type="ECO:0000256" key="8">
    <source>
        <dbReference type="ARBA" id="ARBA00023136"/>
    </source>
</evidence>
<dbReference type="SMART" id="SM00382">
    <property type="entry name" value="AAA"/>
    <property type="match status" value="1"/>
</dbReference>
<evidence type="ECO:0000256" key="1">
    <source>
        <dbReference type="ARBA" id="ARBA00004651"/>
    </source>
</evidence>
<dbReference type="EMBL" id="CP002590">
    <property type="protein sequence ID" value="AEA11757.1"/>
    <property type="molecule type" value="Genomic_DNA"/>
</dbReference>
<evidence type="ECO:0000256" key="9">
    <source>
        <dbReference type="SAM" id="Phobius"/>
    </source>
</evidence>
<evidence type="ECO:0000313" key="12">
    <source>
        <dbReference type="EMBL" id="AEA11757.1"/>
    </source>
</evidence>
<comment type="subcellular location">
    <subcellularLocation>
        <location evidence="1">Cell membrane</location>
        <topology evidence="1">Multi-pass membrane protein</topology>
    </subcellularLocation>
</comment>
<dbReference type="InterPro" id="IPR036640">
    <property type="entry name" value="ABC1_TM_sf"/>
</dbReference>
<keyword evidence="6" id="KW-0067">ATP-binding</keyword>
<dbReference type="Pfam" id="PF00005">
    <property type="entry name" value="ABC_tran"/>
    <property type="match status" value="1"/>
</dbReference>
<feature type="domain" description="ABC transmembrane type-1" evidence="11">
    <location>
        <begin position="128"/>
        <end position="412"/>
    </location>
</feature>
<dbReference type="SUPFAM" id="SSF52540">
    <property type="entry name" value="P-loop containing nucleoside triphosphate hydrolases"/>
    <property type="match status" value="1"/>
</dbReference>
<keyword evidence="5" id="KW-0547">Nucleotide-binding</keyword>
<dbReference type="InterPro" id="IPR039421">
    <property type="entry name" value="Type_1_exporter"/>
</dbReference>
<dbReference type="GO" id="GO:0005886">
    <property type="term" value="C:plasma membrane"/>
    <property type="evidence" value="ECO:0007669"/>
    <property type="project" value="UniProtKB-SubCell"/>
</dbReference>
<feature type="domain" description="ABC transporter" evidence="10">
    <location>
        <begin position="443"/>
        <end position="678"/>
    </location>
</feature>
<dbReference type="InterPro" id="IPR011527">
    <property type="entry name" value="ABC1_TM_dom"/>
</dbReference>
<dbReference type="Pfam" id="PF00664">
    <property type="entry name" value="ABC_membrane"/>
    <property type="match status" value="1"/>
</dbReference>
<dbReference type="FunFam" id="3.40.50.300:FF:000221">
    <property type="entry name" value="Multidrug ABC transporter ATP-binding protein"/>
    <property type="match status" value="1"/>
</dbReference>
<feature type="transmembrane region" description="Helical" evidence="9">
    <location>
        <begin position="127"/>
        <end position="146"/>
    </location>
</feature>
<evidence type="ECO:0000259" key="11">
    <source>
        <dbReference type="PROSITE" id="PS50929"/>
    </source>
</evidence>
<dbReference type="KEGG" id="tuz:TUZN_0259"/>
<name>F2L216_THEU7</name>
<evidence type="ECO:0000256" key="7">
    <source>
        <dbReference type="ARBA" id="ARBA00022989"/>
    </source>
</evidence>
<evidence type="ECO:0000256" key="6">
    <source>
        <dbReference type="ARBA" id="ARBA00022840"/>
    </source>
</evidence>
<dbReference type="GeneID" id="10359806"/>
<feature type="transmembrane region" description="Helical" evidence="9">
    <location>
        <begin position="239"/>
        <end position="263"/>
    </location>
</feature>
<evidence type="ECO:0000259" key="10">
    <source>
        <dbReference type="PROSITE" id="PS50893"/>
    </source>
</evidence>
<dbReference type="SUPFAM" id="SSF90123">
    <property type="entry name" value="ABC transporter transmembrane region"/>
    <property type="match status" value="1"/>
</dbReference>
<keyword evidence="3" id="KW-1003">Cell membrane</keyword>
<dbReference type="PANTHER" id="PTHR24221:SF654">
    <property type="entry name" value="ATP-BINDING CASSETTE SUB-FAMILY B MEMBER 6"/>
    <property type="match status" value="1"/>
</dbReference>
<accession>F2L216</accession>
<dbReference type="Proteomes" id="UP000008138">
    <property type="component" value="Chromosome"/>
</dbReference>
<feature type="transmembrane region" description="Helical" evidence="9">
    <location>
        <begin position="352"/>
        <end position="372"/>
    </location>
</feature>
<dbReference type="GO" id="GO:0005524">
    <property type="term" value="F:ATP binding"/>
    <property type="evidence" value="ECO:0007669"/>
    <property type="project" value="UniProtKB-KW"/>
</dbReference>
<dbReference type="HOGENOM" id="CLU_000604_84_3_2"/>
<reference key="2">
    <citation type="submission" date="2011-03" db="EMBL/GenBank/DDBJ databases">
        <title>Complete genome sequence of the thermoacidophilic crenarchaeon Thermoproteus uzoniensis 768-20.</title>
        <authorList>
            <person name="Mardanov A.V."/>
            <person name="Gumerov V.M."/>
            <person name="Beletsky A.V."/>
            <person name="Prokofeva M.I."/>
            <person name="Bonch-Osmolovskaya E.A."/>
            <person name="Ravin N.V."/>
            <person name="Skryabin K.G."/>
        </authorList>
    </citation>
    <scope>NUCLEOTIDE SEQUENCE</scope>
    <source>
        <strain>768-20</strain>
    </source>
</reference>
<dbReference type="RefSeq" id="WP_013679093.1">
    <property type="nucleotide sequence ID" value="NC_015315.1"/>
</dbReference>
<dbReference type="GO" id="GO:0140359">
    <property type="term" value="F:ABC-type transporter activity"/>
    <property type="evidence" value="ECO:0007669"/>
    <property type="project" value="InterPro"/>
</dbReference>
<dbReference type="OrthoDB" id="26192at2157"/>
<keyword evidence="8 9" id="KW-0472">Membrane</keyword>
<dbReference type="InterPro" id="IPR027417">
    <property type="entry name" value="P-loop_NTPase"/>
</dbReference>
<keyword evidence="4 9" id="KW-0812">Transmembrane</keyword>
<dbReference type="Pfam" id="PF08909">
    <property type="entry name" value="DUF1854"/>
    <property type="match status" value="1"/>
</dbReference>
<dbReference type="PROSITE" id="PS50929">
    <property type="entry name" value="ABC_TM1F"/>
    <property type="match status" value="1"/>
</dbReference>
<sequence length="844" mass="94149">MAEVESDLTHELRPGAERVVLTEKELSVVRNGEILYRVDLGRIKRAYVEDGIGLAKLVVELDDGSSVEAAYFTKRKLVQFRALAKAINLRRAEAALVEDQASGPVRRGSSRTLLWLFSHMAPYKYRLALGVALSLAITALNLVPPYMLKVLIDQVLLSPSRDEGLFVRLTLLLVAAYASVSLLSMAQNYVLNTVGQRVVNDLRGKLYSKVLRLSPSVVDKISTGRILSRLTTDAGNAQWLMVWGLPTLLVNTLTLIGIGVILFSMDPRLAVYVLVPVPLIVYLLVHYRRVSRLLYHRNWRRSADMTSAASDVVPNYAIVKAYSREGYETSRFWRILDRLYESQRDVAAMNSLHWPPIGFLTSLATVMIWWFGGNQVIAGNIELGVLTAFVSYMAQFYGPINNLSNIIPFIQQAITSGERLREIMEAEEEPQGGDKKPSLRGPIEFRGVWFGYEPLTPVLKNINLRIERGQKVALVGRSGSGKTSIAKLLLKMYQPAEGSIYINGVDIREIDTSYLRRRIAYVSQEVLLFDDTVANNVAYGADGKIGPYDILKACWLAKVHDDIMKMPLAYDTPLGERGSYLSGGQRQRISLARALVKDPDIFIFDEATSNLDALTEKEVFSTILGVVGDRTAIFITHSPVEALAADKVVVMRDGEIVEQGAPAELLIKGGEFSRMFSEYAEAAASMWSRRQETAPPPILKSPKVAPGSRRSYVKLDGVAGECRPTLPFPVSHRHFVLLDCGGRQYIIEDYTTLDEESRTALERAIGANVLVPRITSIKSVDIKGDELVWDVETEIGRRIVSTRGRRNVMVMDGSVVLIDVYENAYVIEVDKLDARSRYWLDKVV</sequence>
<dbReference type="GO" id="GO:0016887">
    <property type="term" value="F:ATP hydrolysis activity"/>
    <property type="evidence" value="ECO:0007669"/>
    <property type="project" value="InterPro"/>
</dbReference>
<evidence type="ECO:0000313" key="13">
    <source>
        <dbReference type="Proteomes" id="UP000008138"/>
    </source>
</evidence>
<organism evidence="12 13">
    <name type="scientific">Thermoproteus uzoniensis (strain 768-20)</name>
    <dbReference type="NCBI Taxonomy" id="999630"/>
    <lineage>
        <taxon>Archaea</taxon>
        <taxon>Thermoproteota</taxon>
        <taxon>Thermoprotei</taxon>
        <taxon>Thermoproteales</taxon>
        <taxon>Thermoproteaceae</taxon>
        <taxon>Thermoproteus</taxon>
    </lineage>
</organism>
<dbReference type="InterPro" id="IPR003439">
    <property type="entry name" value="ABC_transporter-like_ATP-bd"/>
</dbReference>
<protein>
    <submittedName>
        <fullName evidence="12">ABC transporter related protein</fullName>
    </submittedName>
</protein>
<feature type="transmembrane region" description="Helical" evidence="9">
    <location>
        <begin position="166"/>
        <end position="186"/>
    </location>
</feature>
<dbReference type="CDD" id="cd18563">
    <property type="entry name" value="ABC_6TM_exporter_like"/>
    <property type="match status" value="1"/>
</dbReference>
<dbReference type="eggNOG" id="arCOG02841">
    <property type="taxonomic scope" value="Archaea"/>
</dbReference>
<dbReference type="STRING" id="999630.TUZN_0259"/>